<dbReference type="GO" id="GO:0046872">
    <property type="term" value="F:metal ion binding"/>
    <property type="evidence" value="ECO:0007669"/>
    <property type="project" value="UniProtKB-KW"/>
</dbReference>
<evidence type="ECO:0000256" key="16">
    <source>
        <dbReference type="ARBA" id="ARBA00023125"/>
    </source>
</evidence>
<dbReference type="GO" id="GO:0043139">
    <property type="term" value="F:5'-3' DNA helicase activity"/>
    <property type="evidence" value="ECO:0007669"/>
    <property type="project" value="TreeGrafter"/>
</dbReference>
<evidence type="ECO:0000256" key="7">
    <source>
        <dbReference type="ARBA" id="ARBA00022722"/>
    </source>
</evidence>
<dbReference type="Pfam" id="PF13087">
    <property type="entry name" value="AAA_12"/>
    <property type="match status" value="1"/>
</dbReference>
<name>A0AAD9IGP8_PROWI</name>
<proteinExistence type="inferred from homology"/>
<dbReference type="GO" id="GO:0016787">
    <property type="term" value="F:hydrolase activity"/>
    <property type="evidence" value="ECO:0007669"/>
    <property type="project" value="UniProtKB-KW"/>
</dbReference>
<evidence type="ECO:0000256" key="6">
    <source>
        <dbReference type="ARBA" id="ARBA00022705"/>
    </source>
</evidence>
<keyword evidence="12" id="KW-0347">Helicase</keyword>
<feature type="compositionally biased region" description="Polar residues" evidence="21">
    <location>
        <begin position="9"/>
        <end position="22"/>
    </location>
</feature>
<keyword evidence="13" id="KW-0067">ATP-binding</keyword>
<keyword evidence="26" id="KW-1185">Reference proteome</keyword>
<feature type="domain" description="DNA2/NAM7 helicase-like C-terminal" evidence="24">
    <location>
        <begin position="1020"/>
        <end position="1205"/>
    </location>
</feature>
<dbReference type="InterPro" id="IPR041679">
    <property type="entry name" value="DNA2/NAM7-like_C"/>
</dbReference>
<gene>
    <name evidence="25" type="ORF">QBZ16_001227</name>
</gene>
<evidence type="ECO:0000256" key="3">
    <source>
        <dbReference type="ARBA" id="ARBA00007913"/>
    </source>
</evidence>
<dbReference type="GO" id="GO:0005524">
    <property type="term" value="F:ATP binding"/>
    <property type="evidence" value="ECO:0007669"/>
    <property type="project" value="UniProtKB-KW"/>
</dbReference>
<reference evidence="25" key="1">
    <citation type="submission" date="2021-01" db="EMBL/GenBank/DDBJ databases">
        <authorList>
            <person name="Eckstrom K.M.E."/>
        </authorList>
    </citation>
    <scope>NUCLEOTIDE SEQUENCE</scope>
    <source>
        <strain evidence="25">UVCC 0001</strain>
    </source>
</reference>
<sequence length="1233" mass="131190">MRRALVSKPAQQPLKSEPSVLSTPRHAVVAQGISSLRDAEGPQVIWKESPKTAAVLSGRASRSDQTTPGENESPNVPLSYSSIKRRLVSASFHSQPGDGSAAEDAGELATPRRALLGASQQQRTPATQLRSLLGKRPPLAPSPAPDTDETPAPASAAPLNGLKAAADRAAAQTRQRLPKPTKRRVLLDLLEQVESELLSDDVGHEAGEPASGSLSAPCATAAGGVARAVAHADSASSAMFPDIRFRIAEVFGSPDEKVLKLERIGGGLVDVGDQVGTASVKAPIVTTPAAGTGASDPRPVWAHLRAPWAECPLRPGDVCHLIVPLLDEFDGALHALVDGERGFFVLSPDLLLSGTRVASSHDCVRRSVLEERIGGSGTNDKAVKGTLLHILIQHALANKVRSAAELRRFAESVVQESATSLLDAGLSEQAALAHLRESIPTVLRWMARFVAPLRAPRRVLSAGYDHALRRDVRRGVEVQGVLDVEEAVWAPRFGLKGMVDATVALELCDEDVGSSVGGGDHPQKPSEPPPIVAPLEIKTGKPHGSHRAQVLLYLLLLEERYRGHAVDWGVLWLTGETDPTLVRRSHGELAALLAARNRLAAHLGDTQTLAPMLEDRRACGWCFAQESCAISHKARRRWKAASVTRQPEIWNLAGPERERRGRCIADLALTSAGEDGKRLVFTRPKPLNASFSVGELLILSLQGAHPAVARGHLVEIGSHSLTLAVDKPLRPGLWQGAAGSAHAPAGLPADAAATHAAPVWRLDRDDVGGTFVRQRGFLYDVFRAECAVVRDQAPGAACADAEVNAEESVRASLRRLVVGLEPPRSTPTQGLDVGLPFLDPALRDSLNEGQRRAVARACDPGVEYSLVLGAPGAGKTSAIVGTVLGLVALGQSVLISSYTNRHVAVDNIMLKLAEDAPDLDFLRIGRPSSVHPGLHAYLPGGARHPDRSVAGLSALAAGAPVVGVTCLSAGDALLRHRRFGVCILDEAGQLTLPARFVLVGDTNQLPPLVTSREAAEAGLAVSLFERLSKAHPQTVVHLSAQYRMAKPIMDVANSLFYDGALVCGSERAWDPERHAVFLDTKDVPLREAAAGEATRNRGEAGAVESLLRAALRAGVRAADVGVISPFRSQVALLQATVDALALETGEKGVEVLTIDRCQGRDKPALIISFVRSNAERQAGTLLRDWRRLNVALTRARCKLIMIGDSRTLSEIELFGRLVDIVQKQDGYVPMSAL</sequence>
<dbReference type="Pfam" id="PF13086">
    <property type="entry name" value="AAA_11"/>
    <property type="match status" value="2"/>
</dbReference>
<evidence type="ECO:0000256" key="11">
    <source>
        <dbReference type="ARBA" id="ARBA00022801"/>
    </source>
</evidence>
<feature type="domain" description="DNA replication factor Dna2 N-terminal" evidence="22">
    <location>
        <begin position="303"/>
        <end position="504"/>
    </location>
</feature>
<evidence type="ECO:0000256" key="19">
    <source>
        <dbReference type="ARBA" id="ARBA00023268"/>
    </source>
</evidence>
<dbReference type="InterPro" id="IPR050534">
    <property type="entry name" value="Coronavir_polyprotein_1ab"/>
</dbReference>
<evidence type="ECO:0000256" key="2">
    <source>
        <dbReference type="ARBA" id="ARBA00004123"/>
    </source>
</evidence>
<keyword evidence="5" id="KW-0004">4Fe-4S</keyword>
<evidence type="ECO:0000256" key="17">
    <source>
        <dbReference type="ARBA" id="ARBA00023204"/>
    </source>
</evidence>
<organism evidence="25 26">
    <name type="scientific">Prototheca wickerhamii</name>
    <dbReference type="NCBI Taxonomy" id="3111"/>
    <lineage>
        <taxon>Eukaryota</taxon>
        <taxon>Viridiplantae</taxon>
        <taxon>Chlorophyta</taxon>
        <taxon>core chlorophytes</taxon>
        <taxon>Trebouxiophyceae</taxon>
        <taxon>Chlorellales</taxon>
        <taxon>Chlorellaceae</taxon>
        <taxon>Prototheca</taxon>
    </lineage>
</organism>
<keyword evidence="16" id="KW-0238">DNA-binding</keyword>
<comment type="caution">
    <text evidence="25">The sequence shown here is derived from an EMBL/GenBank/DDBJ whole genome shotgun (WGS) entry which is preliminary data.</text>
</comment>
<comment type="similarity">
    <text evidence="3">Belongs to the DNA2/NAM7 helicase family.</text>
</comment>
<evidence type="ECO:0000259" key="23">
    <source>
        <dbReference type="Pfam" id="PF13086"/>
    </source>
</evidence>
<feature type="domain" description="DNA2/NAM7 helicase helicase" evidence="23">
    <location>
        <begin position="846"/>
        <end position="933"/>
    </location>
</feature>
<evidence type="ECO:0000259" key="24">
    <source>
        <dbReference type="Pfam" id="PF13087"/>
    </source>
</evidence>
<dbReference type="GO" id="GO:0004518">
    <property type="term" value="F:nuclease activity"/>
    <property type="evidence" value="ECO:0007669"/>
    <property type="project" value="UniProtKB-KW"/>
</dbReference>
<keyword evidence="11" id="KW-0378">Hydrolase</keyword>
<dbReference type="InterPro" id="IPR027417">
    <property type="entry name" value="P-loop_NTPase"/>
</dbReference>
<comment type="subcellular location">
    <subcellularLocation>
        <location evidence="2">Nucleus</location>
    </subcellularLocation>
</comment>
<comment type="catalytic activity">
    <reaction evidence="20">
        <text>ATP + H2O = ADP + phosphate + H(+)</text>
        <dbReference type="Rhea" id="RHEA:13065"/>
        <dbReference type="ChEBI" id="CHEBI:15377"/>
        <dbReference type="ChEBI" id="CHEBI:15378"/>
        <dbReference type="ChEBI" id="CHEBI:30616"/>
        <dbReference type="ChEBI" id="CHEBI:43474"/>
        <dbReference type="ChEBI" id="CHEBI:456216"/>
        <dbReference type="EC" id="3.6.4.12"/>
    </reaction>
</comment>
<evidence type="ECO:0000256" key="4">
    <source>
        <dbReference type="ARBA" id="ARBA00012551"/>
    </source>
</evidence>
<evidence type="ECO:0000313" key="25">
    <source>
        <dbReference type="EMBL" id="KAK2076295.1"/>
    </source>
</evidence>
<dbReference type="PANTHER" id="PTHR43788">
    <property type="entry name" value="DNA2/NAM7 HELICASE FAMILY MEMBER"/>
    <property type="match status" value="1"/>
</dbReference>
<dbReference type="GO" id="GO:0006281">
    <property type="term" value="P:DNA repair"/>
    <property type="evidence" value="ECO:0007669"/>
    <property type="project" value="UniProtKB-KW"/>
</dbReference>
<dbReference type="InterPro" id="IPR014808">
    <property type="entry name" value="DNA_replication_fac_Dna2_N"/>
</dbReference>
<evidence type="ECO:0000256" key="12">
    <source>
        <dbReference type="ARBA" id="ARBA00022806"/>
    </source>
</evidence>
<keyword evidence="14" id="KW-0408">Iron</keyword>
<dbReference type="Pfam" id="PF08696">
    <property type="entry name" value="Dna2"/>
    <property type="match status" value="1"/>
</dbReference>
<evidence type="ECO:0000256" key="5">
    <source>
        <dbReference type="ARBA" id="ARBA00022485"/>
    </source>
</evidence>
<comment type="cofactor">
    <cofactor evidence="1">
        <name>[4Fe-4S] cluster</name>
        <dbReference type="ChEBI" id="CHEBI:49883"/>
    </cofactor>
</comment>
<keyword evidence="10" id="KW-0227">DNA damage</keyword>
<dbReference type="InterPro" id="IPR041677">
    <property type="entry name" value="DNA2/NAM7_AAA_11"/>
</dbReference>
<dbReference type="CDD" id="cd18808">
    <property type="entry name" value="SF1_C_Upf1"/>
    <property type="match status" value="1"/>
</dbReference>
<evidence type="ECO:0000256" key="18">
    <source>
        <dbReference type="ARBA" id="ARBA00023242"/>
    </source>
</evidence>
<evidence type="ECO:0000256" key="20">
    <source>
        <dbReference type="ARBA" id="ARBA00047995"/>
    </source>
</evidence>
<dbReference type="GO" id="GO:0051539">
    <property type="term" value="F:4 iron, 4 sulfur cluster binding"/>
    <property type="evidence" value="ECO:0007669"/>
    <property type="project" value="UniProtKB-KW"/>
</dbReference>
<evidence type="ECO:0000256" key="14">
    <source>
        <dbReference type="ARBA" id="ARBA00023004"/>
    </source>
</evidence>
<feature type="compositionally biased region" description="Polar residues" evidence="21">
    <location>
        <begin position="118"/>
        <end position="130"/>
    </location>
</feature>
<evidence type="ECO:0000256" key="9">
    <source>
        <dbReference type="ARBA" id="ARBA00022741"/>
    </source>
</evidence>
<dbReference type="GO" id="GO:0003677">
    <property type="term" value="F:DNA binding"/>
    <property type="evidence" value="ECO:0007669"/>
    <property type="project" value="UniProtKB-KW"/>
</dbReference>
<dbReference type="Proteomes" id="UP001255856">
    <property type="component" value="Unassembled WGS sequence"/>
</dbReference>
<evidence type="ECO:0000256" key="15">
    <source>
        <dbReference type="ARBA" id="ARBA00023014"/>
    </source>
</evidence>
<accession>A0AAD9IGP8</accession>
<keyword evidence="9" id="KW-0547">Nucleotide-binding</keyword>
<evidence type="ECO:0000256" key="21">
    <source>
        <dbReference type="SAM" id="MobiDB-lite"/>
    </source>
</evidence>
<evidence type="ECO:0000256" key="8">
    <source>
        <dbReference type="ARBA" id="ARBA00022723"/>
    </source>
</evidence>
<feature type="region of interest" description="Disordered" evidence="21">
    <location>
        <begin position="513"/>
        <end position="533"/>
    </location>
</feature>
<dbReference type="PANTHER" id="PTHR43788:SF8">
    <property type="entry name" value="DNA-BINDING PROTEIN SMUBP-2"/>
    <property type="match status" value="1"/>
</dbReference>
<dbReference type="Gene3D" id="3.40.50.300">
    <property type="entry name" value="P-loop containing nucleotide triphosphate hydrolases"/>
    <property type="match status" value="3"/>
</dbReference>
<dbReference type="GO" id="GO:0005634">
    <property type="term" value="C:nucleus"/>
    <property type="evidence" value="ECO:0007669"/>
    <property type="project" value="UniProtKB-SubCell"/>
</dbReference>
<dbReference type="AlphaFoldDB" id="A0AAD9IGP8"/>
<keyword evidence="19" id="KW-0511">Multifunctional enzyme</keyword>
<dbReference type="GO" id="GO:0006260">
    <property type="term" value="P:DNA replication"/>
    <property type="evidence" value="ECO:0007669"/>
    <property type="project" value="UniProtKB-KW"/>
</dbReference>
<evidence type="ECO:0000256" key="10">
    <source>
        <dbReference type="ARBA" id="ARBA00022763"/>
    </source>
</evidence>
<keyword evidence="7" id="KW-0540">Nuclease</keyword>
<dbReference type="InterPro" id="IPR047187">
    <property type="entry name" value="SF1_C_Upf1"/>
</dbReference>
<evidence type="ECO:0000313" key="26">
    <source>
        <dbReference type="Proteomes" id="UP001255856"/>
    </source>
</evidence>
<keyword evidence="18" id="KW-0539">Nucleus</keyword>
<dbReference type="EMBL" id="JASFZW010000011">
    <property type="protein sequence ID" value="KAK2076295.1"/>
    <property type="molecule type" value="Genomic_DNA"/>
</dbReference>
<evidence type="ECO:0000256" key="13">
    <source>
        <dbReference type="ARBA" id="ARBA00022840"/>
    </source>
</evidence>
<dbReference type="Gene3D" id="3.90.320.10">
    <property type="match status" value="1"/>
</dbReference>
<keyword evidence="8" id="KW-0479">Metal-binding</keyword>
<dbReference type="InterPro" id="IPR011604">
    <property type="entry name" value="PDDEXK-like_dom_sf"/>
</dbReference>
<dbReference type="EC" id="3.6.4.12" evidence="4"/>
<feature type="compositionally biased region" description="Polar residues" evidence="21">
    <location>
        <begin position="63"/>
        <end position="80"/>
    </location>
</feature>
<evidence type="ECO:0000256" key="1">
    <source>
        <dbReference type="ARBA" id="ARBA00001966"/>
    </source>
</evidence>
<feature type="region of interest" description="Disordered" evidence="21">
    <location>
        <begin position="115"/>
        <end position="157"/>
    </location>
</feature>
<keyword evidence="17" id="KW-0234">DNA repair</keyword>
<feature type="region of interest" description="Disordered" evidence="21">
    <location>
        <begin position="1"/>
        <end position="25"/>
    </location>
</feature>
<protein>
    <recommendedName>
        <fullName evidence="4">DNA helicase</fullName>
        <ecNumber evidence="4">3.6.4.12</ecNumber>
    </recommendedName>
</protein>
<keyword evidence="6" id="KW-0235">DNA replication</keyword>
<keyword evidence="15" id="KW-0411">Iron-sulfur</keyword>
<feature type="domain" description="DNA2/NAM7 helicase helicase" evidence="23">
    <location>
        <begin position="958"/>
        <end position="1012"/>
    </location>
</feature>
<dbReference type="SUPFAM" id="SSF52540">
    <property type="entry name" value="P-loop containing nucleoside triphosphate hydrolases"/>
    <property type="match status" value="1"/>
</dbReference>
<feature type="region of interest" description="Disordered" evidence="21">
    <location>
        <begin position="49"/>
        <end position="80"/>
    </location>
</feature>
<evidence type="ECO:0000259" key="22">
    <source>
        <dbReference type="Pfam" id="PF08696"/>
    </source>
</evidence>